<dbReference type="EMBL" id="SMOL01000458">
    <property type="protein sequence ID" value="KAB2612752.1"/>
    <property type="molecule type" value="Genomic_DNA"/>
</dbReference>
<dbReference type="Pfam" id="PF02330">
    <property type="entry name" value="MAM33"/>
    <property type="match status" value="1"/>
</dbReference>
<reference evidence="1 3" key="3">
    <citation type="submission" date="2019-11" db="EMBL/GenBank/DDBJ databases">
        <title>A de novo genome assembly of a pear dwarfing rootstock.</title>
        <authorList>
            <person name="Wang F."/>
            <person name="Wang J."/>
            <person name="Li S."/>
            <person name="Zhang Y."/>
            <person name="Fang M."/>
            <person name="Ma L."/>
            <person name="Zhao Y."/>
            <person name="Jiang S."/>
        </authorList>
    </citation>
    <scope>NUCLEOTIDE SEQUENCE [LARGE SCALE GENOMIC DNA]</scope>
    <source>
        <strain evidence="1">S2</strain>
        <tissue evidence="1">Leaf</tissue>
    </source>
</reference>
<dbReference type="EMBL" id="SMOL01000458">
    <property type="protein sequence ID" value="KAB2612740.1"/>
    <property type="molecule type" value="Genomic_DNA"/>
</dbReference>
<reference evidence="3" key="2">
    <citation type="submission" date="2019-10" db="EMBL/GenBank/DDBJ databases">
        <title>A de novo genome assembly of a pear dwarfing rootstock.</title>
        <authorList>
            <person name="Wang F."/>
            <person name="Wang J."/>
            <person name="Li S."/>
            <person name="Zhang Y."/>
            <person name="Fang M."/>
            <person name="Ma L."/>
            <person name="Zhao Y."/>
            <person name="Jiang S."/>
        </authorList>
    </citation>
    <scope>NUCLEOTIDE SEQUENCE [LARGE SCALE GENOMIC DNA]</scope>
</reference>
<comment type="caution">
    <text evidence="1">The sequence shown here is derived from an EMBL/GenBank/DDBJ whole genome shotgun (WGS) entry which is preliminary data.</text>
</comment>
<evidence type="ECO:0000313" key="3">
    <source>
        <dbReference type="Proteomes" id="UP000327157"/>
    </source>
</evidence>
<gene>
    <name evidence="1" type="ORF">D8674_035056</name>
    <name evidence="2" type="ORF">D8674_035068</name>
</gene>
<dbReference type="InterPro" id="IPR003428">
    <property type="entry name" value="MAM33"/>
</dbReference>
<dbReference type="FunFam" id="3.10.280.10:FF:000003">
    <property type="entry name" value="Mitochondrial glycoprotein"/>
    <property type="match status" value="1"/>
</dbReference>
<dbReference type="PANTHER" id="PTHR10826">
    <property type="entry name" value="COMPLEMENT COMPONENT 1"/>
    <property type="match status" value="1"/>
</dbReference>
<dbReference type="GO" id="GO:0005759">
    <property type="term" value="C:mitochondrial matrix"/>
    <property type="evidence" value="ECO:0007669"/>
    <property type="project" value="InterPro"/>
</dbReference>
<evidence type="ECO:0000313" key="2">
    <source>
        <dbReference type="EMBL" id="KAB2612752.1"/>
    </source>
</evidence>
<accession>A0A5N5GHB3</accession>
<evidence type="ECO:0000313" key="1">
    <source>
        <dbReference type="EMBL" id="KAB2612740.1"/>
    </source>
</evidence>
<proteinExistence type="predicted"/>
<reference evidence="1 3" key="1">
    <citation type="submission" date="2019-09" db="EMBL/GenBank/DDBJ databases">
        <authorList>
            <person name="Ou C."/>
        </authorList>
    </citation>
    <scope>NUCLEOTIDE SEQUENCE [LARGE SCALE GENOMIC DNA]</scope>
    <source>
        <strain evidence="1">S2</strain>
        <tissue evidence="1">Leaf</tissue>
    </source>
</reference>
<name>A0A5N5GHB3_9ROSA</name>
<dbReference type="SUPFAM" id="SSF54529">
    <property type="entry name" value="Mitochondrial glycoprotein MAM33-like"/>
    <property type="match status" value="1"/>
</dbReference>
<dbReference type="PANTHER" id="PTHR10826:SF36">
    <property type="entry name" value="OS08G0439900 PROTEIN"/>
    <property type="match status" value="1"/>
</dbReference>
<dbReference type="Proteomes" id="UP000327157">
    <property type="component" value="Chromosome 9"/>
</dbReference>
<dbReference type="OrthoDB" id="278212at2759"/>
<dbReference type="InterPro" id="IPR036561">
    <property type="entry name" value="MAM33_sf"/>
</dbReference>
<organism evidence="1 3">
    <name type="scientific">Pyrus ussuriensis x Pyrus communis</name>
    <dbReference type="NCBI Taxonomy" id="2448454"/>
    <lineage>
        <taxon>Eukaryota</taxon>
        <taxon>Viridiplantae</taxon>
        <taxon>Streptophyta</taxon>
        <taxon>Embryophyta</taxon>
        <taxon>Tracheophyta</taxon>
        <taxon>Spermatophyta</taxon>
        <taxon>Magnoliopsida</taxon>
        <taxon>eudicotyledons</taxon>
        <taxon>Gunneridae</taxon>
        <taxon>Pentapetalae</taxon>
        <taxon>rosids</taxon>
        <taxon>fabids</taxon>
        <taxon>Rosales</taxon>
        <taxon>Rosaceae</taxon>
        <taxon>Amygdaloideae</taxon>
        <taxon>Maleae</taxon>
        <taxon>Pyrus</taxon>
    </lineage>
</organism>
<evidence type="ECO:0008006" key="4">
    <source>
        <dbReference type="Google" id="ProtNLM"/>
    </source>
</evidence>
<keyword evidence="3" id="KW-1185">Reference proteome</keyword>
<protein>
    <recommendedName>
        <fullName evidence="4">Mitochondrial glycoprotein</fullName>
    </recommendedName>
</protein>
<dbReference type="Gene3D" id="3.10.280.10">
    <property type="entry name" value="Mitochondrial glycoprotein"/>
    <property type="match status" value="1"/>
</dbReference>
<dbReference type="AlphaFoldDB" id="A0A5N5GHB3"/>
<sequence>MARPIRSLRKSFPFSSSSKILIQKTPTLHLAHEKQVSLISPSLQPPQCRRTYISEMRRSAFEGNILRLLRNEIQYELDHSPATQQVTKFKLFTVDNQPGEQWISLKRNFGEKEDIKIEATMFDGSVPAPNSKGVAGLGKDVQLHITICVNIFKKEGGNVLEIMCSAWPDSIEINKLSIRKPEKVPAQPYVGPEFKELDDELQDSLYEFLEARSMNNDFAIFLHEYMKNKDKTEFIRWMRTVKSFIEKKVE</sequence>